<evidence type="ECO:0000256" key="6">
    <source>
        <dbReference type="ARBA" id="ARBA00023002"/>
    </source>
</evidence>
<dbReference type="PRINTS" id="PR01001">
    <property type="entry name" value="FADG3PDH"/>
</dbReference>
<gene>
    <name evidence="11" type="ORF">THOM_1639</name>
</gene>
<evidence type="ECO:0000256" key="8">
    <source>
        <dbReference type="SAM" id="Phobius"/>
    </source>
</evidence>
<evidence type="ECO:0000256" key="3">
    <source>
        <dbReference type="ARBA" id="ARBA00013029"/>
    </source>
</evidence>
<dbReference type="EC" id="1.1.5.3" evidence="3 7"/>
<organism evidence="11 12">
    <name type="scientific">Trachipleistophora hominis</name>
    <name type="common">Microsporidian parasite</name>
    <dbReference type="NCBI Taxonomy" id="72359"/>
    <lineage>
        <taxon>Eukaryota</taxon>
        <taxon>Fungi</taxon>
        <taxon>Fungi incertae sedis</taxon>
        <taxon>Microsporidia</taxon>
        <taxon>Pleistophoridae</taxon>
        <taxon>Trachipleistophora</taxon>
    </lineage>
</organism>
<dbReference type="OrthoDB" id="264015at2759"/>
<dbReference type="SUPFAM" id="SSF51905">
    <property type="entry name" value="FAD/NAD(P)-binding domain"/>
    <property type="match status" value="1"/>
</dbReference>
<reference evidence="11 12" key="1">
    <citation type="journal article" date="2012" name="PLoS Pathog.">
        <title>The genome of the obligate intracellular parasite Trachipleistophora hominis: new insights into microsporidian genome dynamics and reductive evolution.</title>
        <authorList>
            <person name="Heinz E."/>
            <person name="Williams T.A."/>
            <person name="Nakjang S."/>
            <person name="Noel C.J."/>
            <person name="Swan D.C."/>
            <person name="Goldberg A.V."/>
            <person name="Harris S.R."/>
            <person name="Weinmaier T."/>
            <person name="Markert S."/>
            <person name="Becher D."/>
            <person name="Bernhardt J."/>
            <person name="Dagan T."/>
            <person name="Hacker C."/>
            <person name="Lucocq J.M."/>
            <person name="Schweder T."/>
            <person name="Rattei T."/>
            <person name="Hall N."/>
            <person name="Hirt R.P."/>
            <person name="Embley T.M."/>
        </authorList>
    </citation>
    <scope>NUCLEOTIDE SEQUENCE [LARGE SCALE GENOMIC DNA]</scope>
</reference>
<keyword evidence="8" id="KW-0812">Transmembrane</keyword>
<keyword evidence="8" id="KW-0472">Membrane</keyword>
<keyword evidence="5" id="KW-0274">FAD</keyword>
<dbReference type="InterPro" id="IPR000447">
    <property type="entry name" value="G3P_DH_FAD-dep"/>
</dbReference>
<dbReference type="AlphaFoldDB" id="L7JVV6"/>
<accession>L7JVV6</accession>
<keyword evidence="6 7" id="KW-0560">Oxidoreductase</keyword>
<proteinExistence type="inferred from homology"/>
<dbReference type="InterPro" id="IPR038299">
    <property type="entry name" value="DAO_C_sf"/>
</dbReference>
<evidence type="ECO:0000313" key="11">
    <source>
        <dbReference type="EMBL" id="ELQ75445.1"/>
    </source>
</evidence>
<dbReference type="EMBL" id="JH993964">
    <property type="protein sequence ID" value="ELQ75445.1"/>
    <property type="molecule type" value="Genomic_DNA"/>
</dbReference>
<dbReference type="Pfam" id="PF16901">
    <property type="entry name" value="DAO_C"/>
    <property type="match status" value="1"/>
</dbReference>
<comment type="similarity">
    <text evidence="2 7">Belongs to the FAD-dependent glycerol-3-phosphate dehydrogenase family.</text>
</comment>
<keyword evidence="12" id="KW-1185">Reference proteome</keyword>
<dbReference type="InParanoid" id="L7JVV6"/>
<keyword evidence="4 7" id="KW-0285">Flavoprotein</keyword>
<keyword evidence="8" id="KW-1133">Transmembrane helix</keyword>
<dbReference type="GO" id="GO:0006072">
    <property type="term" value="P:glycerol-3-phosphate metabolic process"/>
    <property type="evidence" value="ECO:0007669"/>
    <property type="project" value="UniProtKB-UniRule"/>
</dbReference>
<evidence type="ECO:0000256" key="5">
    <source>
        <dbReference type="ARBA" id="ARBA00022827"/>
    </source>
</evidence>
<dbReference type="OMA" id="PHIVKPM"/>
<dbReference type="Gene3D" id="3.30.9.10">
    <property type="entry name" value="D-Amino Acid Oxidase, subunit A, domain 2"/>
    <property type="match status" value="1"/>
</dbReference>
<dbReference type="PANTHER" id="PTHR11985">
    <property type="entry name" value="GLYCEROL-3-PHOSPHATE DEHYDROGENASE"/>
    <property type="match status" value="1"/>
</dbReference>
<dbReference type="InterPro" id="IPR006076">
    <property type="entry name" value="FAD-dep_OxRdtase"/>
</dbReference>
<dbReference type="HOGENOM" id="CLU_015740_4_1_1"/>
<dbReference type="GO" id="GO:0006071">
    <property type="term" value="P:glycerol metabolic process"/>
    <property type="evidence" value="ECO:0007669"/>
    <property type="project" value="EnsemblFungi"/>
</dbReference>
<dbReference type="STRING" id="72359.L7JVV6"/>
<dbReference type="GO" id="GO:0005741">
    <property type="term" value="C:mitochondrial outer membrane"/>
    <property type="evidence" value="ECO:0007669"/>
    <property type="project" value="EnsemblFungi"/>
</dbReference>
<comment type="cofactor">
    <cofactor evidence="1 7">
        <name>FAD</name>
        <dbReference type="ChEBI" id="CHEBI:57692"/>
    </cofactor>
</comment>
<dbReference type="FunCoup" id="L7JVV6">
    <property type="interactions" value="56"/>
</dbReference>
<sequence length="590" mass="66728">MSKKSKIALLTGTVVLSYVMYNYFDKKRKKKMVEELNAHPPLSWKPSNRNTTIHNMKTKYYDVLVIGGGASGSGCALDAATRGLKVAMVESGDFACETSSKSTKLLHGGVRYLEKAVKSLDLSNLQLVLEALRERKYVIDAIPYMAKPIALMLPVYSKLMVPYFLVGLKMYDYFSWNKSLGGSHHISVKETLQHFPNIKLDGLKGSIVYYDGIHDDSRTNLMIALTAAYYNADVLNYSPVTQLVKNDGAVVGAVCKDMIGGEEFNIRAKCVISTTGPFTDQTKELANPKSQSLVVPSSGVHIVVPKEYGANDMGLINPNTSDNRVLFFIPWLNKTIIGCTDKPCKVQKEPKPKDDEITYILKEANRFLKEDKILKKSDISSVWCGIRPLVKNPARRDTKSLARNHITYLTEENLLVLAGGKWTTYRKMAEDAIDLAVKKFHLNPIRPCVTNYIKMLGSHNYTKQLSADIQRELDLNEDESTHFITRYGDRSLIFQNYKDRKAPLKKLHSDYMYTEEEVYYAIDHEMACKPADVLTRRMRLGFLDVKACEKALEKVMKIFKKRMSWSAAKTKKGEKECLQMLESLGLKLLK</sequence>
<dbReference type="Proteomes" id="UP000011185">
    <property type="component" value="Unassembled WGS sequence"/>
</dbReference>
<dbReference type="PANTHER" id="PTHR11985:SF15">
    <property type="entry name" value="GLYCEROL-3-PHOSPHATE DEHYDROGENASE, MITOCHONDRIAL"/>
    <property type="match status" value="1"/>
</dbReference>
<dbReference type="SUPFAM" id="SSF54373">
    <property type="entry name" value="FAD-linked reductases, C-terminal domain"/>
    <property type="match status" value="1"/>
</dbReference>
<evidence type="ECO:0000259" key="9">
    <source>
        <dbReference type="Pfam" id="PF01266"/>
    </source>
</evidence>
<dbReference type="VEuPathDB" id="MicrosporidiaDB:THOM_1639"/>
<dbReference type="PROSITE" id="PS00978">
    <property type="entry name" value="FAD_G3PDH_2"/>
    <property type="match status" value="1"/>
</dbReference>
<evidence type="ECO:0000259" key="10">
    <source>
        <dbReference type="Pfam" id="PF16901"/>
    </source>
</evidence>
<dbReference type="InterPro" id="IPR031656">
    <property type="entry name" value="DAO_C"/>
</dbReference>
<dbReference type="Gene3D" id="3.50.50.60">
    <property type="entry name" value="FAD/NAD(P)-binding domain"/>
    <property type="match status" value="1"/>
</dbReference>
<dbReference type="Gene3D" id="1.10.8.870">
    <property type="entry name" value="Alpha-glycerophosphate oxidase, cap domain"/>
    <property type="match status" value="1"/>
</dbReference>
<evidence type="ECO:0000313" key="12">
    <source>
        <dbReference type="Proteomes" id="UP000011185"/>
    </source>
</evidence>
<evidence type="ECO:0000256" key="7">
    <source>
        <dbReference type="RuleBase" id="RU361217"/>
    </source>
</evidence>
<feature type="transmembrane region" description="Helical" evidence="8">
    <location>
        <begin position="7"/>
        <end position="24"/>
    </location>
</feature>
<evidence type="ECO:0000256" key="4">
    <source>
        <dbReference type="ARBA" id="ARBA00022630"/>
    </source>
</evidence>
<dbReference type="Pfam" id="PF01266">
    <property type="entry name" value="DAO"/>
    <property type="match status" value="1"/>
</dbReference>
<dbReference type="PROSITE" id="PS00977">
    <property type="entry name" value="FAD_G3PDH_1"/>
    <property type="match status" value="1"/>
</dbReference>
<feature type="domain" description="FAD dependent oxidoreductase" evidence="9">
    <location>
        <begin position="62"/>
        <end position="419"/>
    </location>
</feature>
<dbReference type="GO" id="GO:0004368">
    <property type="term" value="F:glycerol-3-phosphate dehydrogenase (quinone) activity"/>
    <property type="evidence" value="ECO:0007669"/>
    <property type="project" value="UniProtKB-EC"/>
</dbReference>
<evidence type="ECO:0000256" key="1">
    <source>
        <dbReference type="ARBA" id="ARBA00001974"/>
    </source>
</evidence>
<name>L7JVV6_TRAHO</name>
<protein>
    <recommendedName>
        <fullName evidence="3 7">Glycerol-3-phosphate dehydrogenase</fullName>
        <ecNumber evidence="3 7">1.1.5.3</ecNumber>
    </recommendedName>
</protein>
<evidence type="ECO:0000256" key="2">
    <source>
        <dbReference type="ARBA" id="ARBA00007330"/>
    </source>
</evidence>
<dbReference type="InterPro" id="IPR036188">
    <property type="entry name" value="FAD/NAD-bd_sf"/>
</dbReference>
<comment type="catalytic activity">
    <reaction evidence="7">
        <text>a quinone + sn-glycerol 3-phosphate = dihydroxyacetone phosphate + a quinol</text>
        <dbReference type="Rhea" id="RHEA:18977"/>
        <dbReference type="ChEBI" id="CHEBI:24646"/>
        <dbReference type="ChEBI" id="CHEBI:57597"/>
        <dbReference type="ChEBI" id="CHEBI:57642"/>
        <dbReference type="ChEBI" id="CHEBI:132124"/>
        <dbReference type="EC" id="1.1.5.3"/>
    </reaction>
</comment>
<feature type="domain" description="Alpha-glycerophosphate oxidase C-terminal" evidence="10">
    <location>
        <begin position="448"/>
        <end position="569"/>
    </location>
</feature>